<evidence type="ECO:0000313" key="2">
    <source>
        <dbReference type="EMBL" id="KAH7241296.1"/>
    </source>
</evidence>
<keyword evidence="3" id="KW-1185">Reference proteome</keyword>
<comment type="caution">
    <text evidence="2">The sequence shown here is derived from an EMBL/GenBank/DDBJ whole genome shotgun (WGS) entry which is preliminary data.</text>
</comment>
<dbReference type="PANTHER" id="PTHR37540">
    <property type="entry name" value="TRANSCRIPTION FACTOR (ACR-2), PUTATIVE-RELATED-RELATED"/>
    <property type="match status" value="1"/>
</dbReference>
<feature type="region of interest" description="Disordered" evidence="1">
    <location>
        <begin position="49"/>
        <end position="77"/>
    </location>
</feature>
<evidence type="ECO:0008006" key="4">
    <source>
        <dbReference type="Google" id="ProtNLM"/>
    </source>
</evidence>
<proteinExistence type="predicted"/>
<evidence type="ECO:0000256" key="1">
    <source>
        <dbReference type="SAM" id="MobiDB-lite"/>
    </source>
</evidence>
<evidence type="ECO:0000313" key="3">
    <source>
        <dbReference type="Proteomes" id="UP000813427"/>
    </source>
</evidence>
<feature type="compositionally biased region" description="Basic and acidic residues" evidence="1">
    <location>
        <begin position="62"/>
        <end position="77"/>
    </location>
</feature>
<reference evidence="2" key="1">
    <citation type="journal article" date="2021" name="Nat. Commun.">
        <title>Genetic determinants of endophytism in the Arabidopsis root mycobiome.</title>
        <authorList>
            <person name="Mesny F."/>
            <person name="Miyauchi S."/>
            <person name="Thiergart T."/>
            <person name="Pickel B."/>
            <person name="Atanasova L."/>
            <person name="Karlsson M."/>
            <person name="Huettel B."/>
            <person name="Barry K.W."/>
            <person name="Haridas S."/>
            <person name="Chen C."/>
            <person name="Bauer D."/>
            <person name="Andreopoulos W."/>
            <person name="Pangilinan J."/>
            <person name="LaButti K."/>
            <person name="Riley R."/>
            <person name="Lipzen A."/>
            <person name="Clum A."/>
            <person name="Drula E."/>
            <person name="Henrissat B."/>
            <person name="Kohler A."/>
            <person name="Grigoriev I.V."/>
            <person name="Martin F.M."/>
            <person name="Hacquard S."/>
        </authorList>
    </citation>
    <scope>NUCLEOTIDE SEQUENCE</scope>
    <source>
        <strain evidence="2">MPI-SDFR-AT-0068</strain>
    </source>
</reference>
<name>A0A8K0RPX7_9HYPO</name>
<dbReference type="EMBL" id="JAGPXF010000005">
    <property type="protein sequence ID" value="KAH7241296.1"/>
    <property type="molecule type" value="Genomic_DNA"/>
</dbReference>
<sequence length="495" mass="55759">MSSKTALFFVPDASSKGDPNLQQLIRGHAQRHIWGKKKQESIRRLENTSFASTPPPRYRPCHASEERHGSRQKKDACQTAHVRDIGSGNSDPFDMAVARVDPTLHAYLCYYATSMWCAGRRADRFLATYGALAIREEGLMHAITASAAVRQQSCSRRATPALIQPCLTQHELLYGALTASNIRKRLDSEQDSASDLTIGLIAVMAMFEAVDLGRLDRSRLHLSAIRKIIGTRPSDDGISWMWYERVIIADVKTACVGLSRPLLPLLPTCRSTLSVQEILYCQVDNWVPSLESGALVQFVTPPCLDIIHQVHELSLLVELSSGFEHFEYELSPGCSLFLYQRLALEQALLDLIADISEDATPLEACIHVGILLFINTTFWVRFETTCVILESLCERLRRLWSSFSKQMTMPSITTFKVGTWLLFLGAYASKGTDNYAWFMNELAMVRLSCNSMATLEELRLDLQQFLYIGKIYGETLEEISLQLPCWSHTAFYLEL</sequence>
<protein>
    <recommendedName>
        <fullName evidence="4">Transcription factor domain-containing protein</fullName>
    </recommendedName>
</protein>
<gene>
    <name evidence="2" type="ORF">BKA59DRAFT_478488</name>
</gene>
<dbReference type="AlphaFoldDB" id="A0A8K0RPX7"/>
<accession>A0A8K0RPX7</accession>
<dbReference type="OrthoDB" id="4158087at2759"/>
<dbReference type="PANTHER" id="PTHR37540:SF5">
    <property type="entry name" value="TRANSCRIPTION FACTOR DOMAIN-CONTAINING PROTEIN"/>
    <property type="match status" value="1"/>
</dbReference>
<organism evidence="2 3">
    <name type="scientific">Fusarium tricinctum</name>
    <dbReference type="NCBI Taxonomy" id="61284"/>
    <lineage>
        <taxon>Eukaryota</taxon>
        <taxon>Fungi</taxon>
        <taxon>Dikarya</taxon>
        <taxon>Ascomycota</taxon>
        <taxon>Pezizomycotina</taxon>
        <taxon>Sordariomycetes</taxon>
        <taxon>Hypocreomycetidae</taxon>
        <taxon>Hypocreales</taxon>
        <taxon>Nectriaceae</taxon>
        <taxon>Fusarium</taxon>
        <taxon>Fusarium tricinctum species complex</taxon>
    </lineage>
</organism>
<dbReference type="Proteomes" id="UP000813427">
    <property type="component" value="Unassembled WGS sequence"/>
</dbReference>